<dbReference type="GO" id="GO:0046872">
    <property type="term" value="F:metal ion binding"/>
    <property type="evidence" value="ECO:0007669"/>
    <property type="project" value="UniProtKB-KW"/>
</dbReference>
<keyword evidence="3" id="KW-0378">Hydrolase</keyword>
<dbReference type="PROSITE" id="PS50249">
    <property type="entry name" value="MPN"/>
    <property type="match status" value="1"/>
</dbReference>
<dbReference type="InterPro" id="IPR010994">
    <property type="entry name" value="RuvA_2-like"/>
</dbReference>
<keyword evidence="4" id="KW-0862">Zinc</keyword>
<evidence type="ECO:0000313" key="9">
    <source>
        <dbReference type="Proteomes" id="UP000199705"/>
    </source>
</evidence>
<dbReference type="PANTHER" id="PTHR30471:SF3">
    <property type="entry name" value="UPF0758 PROTEIN YEES-RELATED"/>
    <property type="match status" value="1"/>
</dbReference>
<name>A0A1G8IJM2_9SPHI</name>
<dbReference type="Gene3D" id="3.40.140.10">
    <property type="entry name" value="Cytidine Deaminase, domain 2"/>
    <property type="match status" value="1"/>
</dbReference>
<dbReference type="RefSeq" id="WP_091173703.1">
    <property type="nucleotide sequence ID" value="NZ_FNCG01000017.1"/>
</dbReference>
<reference evidence="9" key="1">
    <citation type="submission" date="2016-10" db="EMBL/GenBank/DDBJ databases">
        <authorList>
            <person name="Varghese N."/>
            <person name="Submissions S."/>
        </authorList>
    </citation>
    <scope>NUCLEOTIDE SEQUENCE [LARGE SCALE GENOMIC DNA]</scope>
    <source>
        <strain evidence="9">Gh-67</strain>
    </source>
</reference>
<evidence type="ECO:0000256" key="4">
    <source>
        <dbReference type="ARBA" id="ARBA00022833"/>
    </source>
</evidence>
<dbReference type="SUPFAM" id="SSF47781">
    <property type="entry name" value="RuvA domain 2-like"/>
    <property type="match status" value="1"/>
</dbReference>
<keyword evidence="1" id="KW-0645">Protease</keyword>
<evidence type="ECO:0000256" key="1">
    <source>
        <dbReference type="ARBA" id="ARBA00022670"/>
    </source>
</evidence>
<evidence type="ECO:0000313" key="8">
    <source>
        <dbReference type="EMBL" id="SDI18730.1"/>
    </source>
</evidence>
<dbReference type="EMBL" id="FNCG01000017">
    <property type="protein sequence ID" value="SDI18730.1"/>
    <property type="molecule type" value="Genomic_DNA"/>
</dbReference>
<dbReference type="InterPro" id="IPR046778">
    <property type="entry name" value="UPF0758_N"/>
</dbReference>
<dbReference type="InterPro" id="IPR037518">
    <property type="entry name" value="MPN"/>
</dbReference>
<evidence type="ECO:0000256" key="2">
    <source>
        <dbReference type="ARBA" id="ARBA00022723"/>
    </source>
</evidence>
<evidence type="ECO:0000259" key="7">
    <source>
        <dbReference type="PROSITE" id="PS50249"/>
    </source>
</evidence>
<dbReference type="CDD" id="cd08071">
    <property type="entry name" value="MPN_DUF2466"/>
    <property type="match status" value="1"/>
</dbReference>
<dbReference type="NCBIfam" id="TIGR00608">
    <property type="entry name" value="radc"/>
    <property type="match status" value="1"/>
</dbReference>
<dbReference type="NCBIfam" id="NF000642">
    <property type="entry name" value="PRK00024.1"/>
    <property type="match status" value="1"/>
</dbReference>
<dbReference type="InterPro" id="IPR020891">
    <property type="entry name" value="UPF0758_CS"/>
</dbReference>
<evidence type="ECO:0000256" key="5">
    <source>
        <dbReference type="ARBA" id="ARBA00023049"/>
    </source>
</evidence>
<dbReference type="GO" id="GO:0008237">
    <property type="term" value="F:metallopeptidase activity"/>
    <property type="evidence" value="ECO:0007669"/>
    <property type="project" value="UniProtKB-KW"/>
</dbReference>
<dbReference type="InterPro" id="IPR025657">
    <property type="entry name" value="RadC_JAB"/>
</dbReference>
<dbReference type="PANTHER" id="PTHR30471">
    <property type="entry name" value="DNA REPAIR PROTEIN RADC"/>
    <property type="match status" value="1"/>
</dbReference>
<comment type="similarity">
    <text evidence="6">Belongs to the UPF0758 family.</text>
</comment>
<protein>
    <submittedName>
        <fullName evidence="8">DNA replication and repair protein RadC</fullName>
    </submittedName>
</protein>
<keyword evidence="5" id="KW-0482">Metalloprotease</keyword>
<evidence type="ECO:0000256" key="3">
    <source>
        <dbReference type="ARBA" id="ARBA00022801"/>
    </source>
</evidence>
<sequence>MENYESKISIKSWAEEDRPREKLSGQGRRALTDAELIAILIGSGSRTESAVELSKRILRHYDNDLNKLGKASIAELSKFKGIGEAKAISIIAALEIGRRRNEFESGAIEVITSSRDGYNIMRRHLMDLNHEEFWIILLGRSNKVLGKELISKGGLSATVCDPKIIFYSALQYQASGLILVHNHPSGNLKPSNEDIQLTKKISAAGRMLDMGVFDHLIITDAGYLSLADEGLM</sequence>
<dbReference type="STRING" id="551996.SAMN05192573_11714"/>
<dbReference type="InterPro" id="IPR001405">
    <property type="entry name" value="UPF0758"/>
</dbReference>
<dbReference type="PROSITE" id="PS01302">
    <property type="entry name" value="UPF0758"/>
    <property type="match status" value="1"/>
</dbReference>
<dbReference type="Proteomes" id="UP000199705">
    <property type="component" value="Unassembled WGS sequence"/>
</dbReference>
<organism evidence="8 9">
    <name type="scientific">Mucilaginibacter gossypii</name>
    <dbReference type="NCBI Taxonomy" id="551996"/>
    <lineage>
        <taxon>Bacteria</taxon>
        <taxon>Pseudomonadati</taxon>
        <taxon>Bacteroidota</taxon>
        <taxon>Sphingobacteriia</taxon>
        <taxon>Sphingobacteriales</taxon>
        <taxon>Sphingobacteriaceae</taxon>
        <taxon>Mucilaginibacter</taxon>
    </lineage>
</organism>
<dbReference type="SUPFAM" id="SSF102712">
    <property type="entry name" value="JAB1/MPN domain"/>
    <property type="match status" value="1"/>
</dbReference>
<gene>
    <name evidence="8" type="ORF">SAMN05192573_11714</name>
</gene>
<proteinExistence type="inferred from homology"/>
<keyword evidence="2" id="KW-0479">Metal-binding</keyword>
<dbReference type="GO" id="GO:0006508">
    <property type="term" value="P:proteolysis"/>
    <property type="evidence" value="ECO:0007669"/>
    <property type="project" value="UniProtKB-KW"/>
</dbReference>
<dbReference type="AlphaFoldDB" id="A0A1G8IJM2"/>
<accession>A0A1G8IJM2</accession>
<feature type="domain" description="MPN" evidence="7">
    <location>
        <begin position="110"/>
        <end position="232"/>
    </location>
</feature>
<dbReference type="Pfam" id="PF20582">
    <property type="entry name" value="UPF0758_N"/>
    <property type="match status" value="1"/>
</dbReference>
<dbReference type="Pfam" id="PF04002">
    <property type="entry name" value="RadC"/>
    <property type="match status" value="1"/>
</dbReference>
<dbReference type="Gene3D" id="1.10.150.20">
    <property type="entry name" value="5' to 3' exonuclease, C-terminal subdomain"/>
    <property type="match status" value="1"/>
</dbReference>
<evidence type="ECO:0000256" key="6">
    <source>
        <dbReference type="RuleBase" id="RU003797"/>
    </source>
</evidence>
<keyword evidence="9" id="KW-1185">Reference proteome</keyword>